<dbReference type="InterPro" id="IPR001245">
    <property type="entry name" value="Ser-Thr/Tyr_kinase_cat_dom"/>
</dbReference>
<dbReference type="InterPro" id="IPR013695">
    <property type="entry name" value="WAK"/>
</dbReference>
<evidence type="ECO:0000313" key="10">
    <source>
        <dbReference type="EMBL" id="KAD7478347.1"/>
    </source>
</evidence>
<evidence type="ECO:0000256" key="7">
    <source>
        <dbReference type="SAM" id="Phobius"/>
    </source>
</evidence>
<keyword evidence="4 8" id="KW-0732">Signal</keyword>
<dbReference type="Pfam" id="PF13947">
    <property type="entry name" value="GUB_WAK_bind"/>
    <property type="match status" value="2"/>
</dbReference>
<dbReference type="PROSITE" id="PS50011">
    <property type="entry name" value="PROTEIN_KINASE_DOM"/>
    <property type="match status" value="1"/>
</dbReference>
<dbReference type="OrthoDB" id="10392562at2759"/>
<keyword evidence="6" id="KW-0325">Glycoprotein</keyword>
<accession>A0A5N6Q2K3</accession>
<name>A0A5N6Q2K3_9ASTR</name>
<feature type="transmembrane region" description="Helical" evidence="7">
    <location>
        <begin position="570"/>
        <end position="593"/>
    </location>
</feature>
<keyword evidence="7" id="KW-1133">Transmembrane helix</keyword>
<feature type="chain" id="PRO_5024379544" description="Protein kinase domain-containing protein" evidence="8">
    <location>
        <begin position="23"/>
        <end position="808"/>
    </location>
</feature>
<reference evidence="10 11" key="1">
    <citation type="submission" date="2019-05" db="EMBL/GenBank/DDBJ databases">
        <title>Mikania micrantha, genome provides insights into the molecular mechanism of rapid growth.</title>
        <authorList>
            <person name="Liu B."/>
        </authorList>
    </citation>
    <scope>NUCLEOTIDE SEQUENCE [LARGE SCALE GENOMIC DNA]</scope>
    <source>
        <strain evidence="10">NLD-2019</strain>
        <tissue evidence="10">Leaf</tissue>
    </source>
</reference>
<dbReference type="SUPFAM" id="SSF56112">
    <property type="entry name" value="Protein kinase-like (PK-like)"/>
    <property type="match status" value="1"/>
</dbReference>
<dbReference type="InterPro" id="IPR000719">
    <property type="entry name" value="Prot_kinase_dom"/>
</dbReference>
<evidence type="ECO:0000259" key="9">
    <source>
        <dbReference type="PROSITE" id="PS50011"/>
    </source>
</evidence>
<dbReference type="SMART" id="SM00220">
    <property type="entry name" value="S_TKc"/>
    <property type="match status" value="1"/>
</dbReference>
<keyword evidence="7" id="KW-0812">Transmembrane</keyword>
<comment type="caution">
    <text evidence="10">The sequence shown here is derived from an EMBL/GenBank/DDBJ whole genome shotgun (WGS) entry which is preliminary data.</text>
</comment>
<dbReference type="InterPro" id="IPR025287">
    <property type="entry name" value="WAK_GUB"/>
</dbReference>
<dbReference type="Pfam" id="PF08488">
    <property type="entry name" value="WAK"/>
    <property type="match status" value="1"/>
</dbReference>
<dbReference type="PANTHER" id="PTHR33491">
    <property type="entry name" value="OSJNBA0016N04.9 PROTEIN"/>
    <property type="match status" value="1"/>
</dbReference>
<evidence type="ECO:0000256" key="5">
    <source>
        <dbReference type="ARBA" id="ARBA00023157"/>
    </source>
</evidence>
<dbReference type="GO" id="GO:0005524">
    <property type="term" value="F:ATP binding"/>
    <property type="evidence" value="ECO:0007669"/>
    <property type="project" value="InterPro"/>
</dbReference>
<dbReference type="EMBL" id="SZYD01000001">
    <property type="protein sequence ID" value="KAD7478347.1"/>
    <property type="molecule type" value="Genomic_DNA"/>
</dbReference>
<comment type="subcellular location">
    <subcellularLocation>
        <location evidence="1">Membrane</location>
        <topology evidence="1">Single-pass type I membrane protein</topology>
    </subcellularLocation>
</comment>
<proteinExistence type="predicted"/>
<keyword evidence="5" id="KW-1015">Disulfide bond</keyword>
<keyword evidence="7" id="KW-0472">Membrane</keyword>
<protein>
    <recommendedName>
        <fullName evidence="9">Protein kinase domain-containing protein</fullName>
    </recommendedName>
</protein>
<dbReference type="Gene3D" id="3.30.200.20">
    <property type="entry name" value="Phosphorylase Kinase, domain 1"/>
    <property type="match status" value="1"/>
</dbReference>
<dbReference type="Gene3D" id="1.10.510.10">
    <property type="entry name" value="Transferase(Phosphotransferase) domain 1"/>
    <property type="match status" value="1"/>
</dbReference>
<keyword evidence="2" id="KW-0723">Serine/threonine-protein kinase</keyword>
<evidence type="ECO:0000256" key="1">
    <source>
        <dbReference type="ARBA" id="ARBA00004479"/>
    </source>
</evidence>
<feature type="signal peptide" evidence="8">
    <location>
        <begin position="1"/>
        <end position="22"/>
    </location>
</feature>
<evidence type="ECO:0000256" key="6">
    <source>
        <dbReference type="ARBA" id="ARBA00023180"/>
    </source>
</evidence>
<keyword evidence="3" id="KW-0808">Transferase</keyword>
<dbReference type="GO" id="GO:0030247">
    <property type="term" value="F:polysaccharide binding"/>
    <property type="evidence" value="ECO:0007669"/>
    <property type="project" value="InterPro"/>
</dbReference>
<evidence type="ECO:0000256" key="3">
    <source>
        <dbReference type="ARBA" id="ARBA00022679"/>
    </source>
</evidence>
<dbReference type="GO" id="GO:0016020">
    <property type="term" value="C:membrane"/>
    <property type="evidence" value="ECO:0007669"/>
    <property type="project" value="UniProtKB-SubCell"/>
</dbReference>
<keyword evidence="11" id="KW-1185">Reference proteome</keyword>
<evidence type="ECO:0000256" key="2">
    <source>
        <dbReference type="ARBA" id="ARBA00022527"/>
    </source>
</evidence>
<dbReference type="InterPro" id="IPR011009">
    <property type="entry name" value="Kinase-like_dom_sf"/>
</dbReference>
<dbReference type="AlphaFoldDB" id="A0A5N6Q2K3"/>
<evidence type="ECO:0000256" key="4">
    <source>
        <dbReference type="ARBA" id="ARBA00022729"/>
    </source>
</evidence>
<dbReference type="Proteomes" id="UP000326396">
    <property type="component" value="Linkage Group LG1"/>
</dbReference>
<organism evidence="10 11">
    <name type="scientific">Mikania micrantha</name>
    <name type="common">bitter vine</name>
    <dbReference type="NCBI Taxonomy" id="192012"/>
    <lineage>
        <taxon>Eukaryota</taxon>
        <taxon>Viridiplantae</taxon>
        <taxon>Streptophyta</taxon>
        <taxon>Embryophyta</taxon>
        <taxon>Tracheophyta</taxon>
        <taxon>Spermatophyta</taxon>
        <taxon>Magnoliopsida</taxon>
        <taxon>eudicotyledons</taxon>
        <taxon>Gunneridae</taxon>
        <taxon>Pentapetalae</taxon>
        <taxon>asterids</taxon>
        <taxon>campanulids</taxon>
        <taxon>Asterales</taxon>
        <taxon>Asteraceae</taxon>
        <taxon>Asteroideae</taxon>
        <taxon>Heliantheae alliance</taxon>
        <taxon>Eupatorieae</taxon>
        <taxon>Mikania</taxon>
    </lineage>
</organism>
<feature type="domain" description="Protein kinase" evidence="9">
    <location>
        <begin position="602"/>
        <end position="808"/>
    </location>
</feature>
<gene>
    <name evidence="10" type="ORF">E3N88_01483</name>
</gene>
<dbReference type="FunFam" id="3.30.200.20:FF:001332">
    <property type="entry name" value="Wall-associated receptor kinase-like 10"/>
    <property type="match status" value="1"/>
</dbReference>
<evidence type="ECO:0000313" key="11">
    <source>
        <dbReference type="Proteomes" id="UP000326396"/>
    </source>
</evidence>
<keyword evidence="2" id="KW-0418">Kinase</keyword>
<evidence type="ECO:0000256" key="8">
    <source>
        <dbReference type="SAM" id="SignalP"/>
    </source>
</evidence>
<dbReference type="GO" id="GO:0004674">
    <property type="term" value="F:protein serine/threonine kinase activity"/>
    <property type="evidence" value="ECO:0007669"/>
    <property type="project" value="UniProtKB-KW"/>
</dbReference>
<dbReference type="Pfam" id="PF07714">
    <property type="entry name" value="PK_Tyr_Ser-Thr"/>
    <property type="match status" value="1"/>
</dbReference>
<sequence>MKQVQVFCILILILITISSTEAIDYAKNGCNDTCGFLRIPYPFGIGASCSANKWYVVDCNSSTPYLSAFNNMEVLDVNLEEETVIVNVSVISSCHYSSRSSNSSSSKRYIPSIDLGDSPYVFSGSHNILTFEGCGYASLLANGKVLSMCSSTTCTNYTSDERNVCQTKVPYNLKSYSVEVAGFKGLGGGDGACRSGFLGITPLVFDTIWRHGDLKIQNASYYPIALMWFLTKDEVFGKQNCWEPKRPDLGKKGWSIDHLRKCSCDAIEALSLAKKGCQERCGEVGIPFPFGIGDHCALDKRYVVECNSSIPYLSAFNNMQVLNISLEQQTITVNVSMIFDCQNRIFNSSQIIGIPDSPFLFSRLHNIFVVTGCGNAVITDIEGTTVTGCSTTCSNDTFMDLNNCYGIGCCQATVPYYLQQFTLNLTRLAKQDQDGTCGSAFLVDKDSFLNGNFSLQPISKDHYIVPISLFWPLTLLYERDVPTFERPECTDLGFYLHDGSLVGYRKCQCNMSQEGNPYLPKGCRKSEECRACERSGGVCSRLFSSVYDDATSQIISKPSCDMPYRRKSSIGVILGVSISMGLLFITAFIYTLYKIIKKTIEKRRKEKFFKRNGGLLLKQQEATDLDGRIVAVKRAKIVDESQLEQFINEVVILSQVNHRNVVKLLGCCLETEVPQLVSEFVPNGTLYDFIQDVNDELPFSLNMRNLATYFMFAMEEGRAMSIFDLVIINEDSKGVLLTAANLAMRCLNPNGKHRPTMKEVAIELEGIRTSHVPSIVQTTFGHSNPSEEILMLTYNRSTSTTSFNDTTN</sequence>